<comment type="function">
    <text evidence="12 15">F(1)F(0) ATP synthase produces ATP from ADP in the presence of a proton or sodium gradient. F-type ATPases consist of two structural domains, F(1) containing the extramembraneous catalytic core and F(0) containing the membrane proton channel, linked together by a central stalk and a peripheral stalk. During catalysis, ATP synthesis in the catalytic domain of F(1) is coupled via a rotary mechanism of the central stalk subunits to proton translocation.</text>
</comment>
<comment type="subcellular location">
    <subcellularLocation>
        <location evidence="1 15">Cell inner membrane</location>
        <topology evidence="1 15">Single-pass membrane protein</topology>
    </subcellularLocation>
</comment>
<evidence type="ECO:0000256" key="5">
    <source>
        <dbReference type="ARBA" id="ARBA00022547"/>
    </source>
</evidence>
<name>D8JUQ4_HYPDA</name>
<evidence type="ECO:0000256" key="10">
    <source>
        <dbReference type="ARBA" id="ARBA00023136"/>
    </source>
</evidence>
<keyword evidence="9 15" id="KW-0406">Ion transport</keyword>
<evidence type="ECO:0000256" key="2">
    <source>
        <dbReference type="ARBA" id="ARBA00005513"/>
    </source>
</evidence>
<comment type="similarity">
    <text evidence="2 15 16">Belongs to the ATPase B chain family.</text>
</comment>
<evidence type="ECO:0000313" key="18">
    <source>
        <dbReference type="EMBL" id="ADJ24684.1"/>
    </source>
</evidence>
<dbReference type="InterPro" id="IPR002146">
    <property type="entry name" value="ATP_synth_b/b'su_bac/chlpt"/>
</dbReference>
<evidence type="ECO:0000313" key="19">
    <source>
        <dbReference type="Proteomes" id="UP000002033"/>
    </source>
</evidence>
<accession>D8JUQ4</accession>
<evidence type="ECO:0000256" key="1">
    <source>
        <dbReference type="ARBA" id="ARBA00004377"/>
    </source>
</evidence>
<evidence type="ECO:0000256" key="13">
    <source>
        <dbReference type="ARBA" id="ARBA00025614"/>
    </source>
</evidence>
<keyword evidence="8 15" id="KW-1133">Transmembrane helix</keyword>
<keyword evidence="11 15" id="KW-0066">ATP synthesis</keyword>
<evidence type="ECO:0000256" key="12">
    <source>
        <dbReference type="ARBA" id="ARBA00025198"/>
    </source>
</evidence>
<feature type="coiled-coil region" evidence="17">
    <location>
        <begin position="65"/>
        <end position="110"/>
    </location>
</feature>
<keyword evidence="5 15" id="KW-0138">CF(0)</keyword>
<dbReference type="CDD" id="cd06503">
    <property type="entry name" value="ATP-synt_Fo_b"/>
    <property type="match status" value="1"/>
</dbReference>
<organism evidence="18 19">
    <name type="scientific">Hyphomicrobium denitrificans (strain ATCC 51888 / DSM 1869 / NCIMB 11706 / TK 0415)</name>
    <dbReference type="NCBI Taxonomy" id="582899"/>
    <lineage>
        <taxon>Bacteria</taxon>
        <taxon>Pseudomonadati</taxon>
        <taxon>Pseudomonadota</taxon>
        <taxon>Alphaproteobacteria</taxon>
        <taxon>Hyphomicrobiales</taxon>
        <taxon>Hyphomicrobiaceae</taxon>
        <taxon>Hyphomicrobium</taxon>
    </lineage>
</organism>
<dbReference type="GO" id="GO:0046961">
    <property type="term" value="F:proton-transporting ATPase activity, rotational mechanism"/>
    <property type="evidence" value="ECO:0007669"/>
    <property type="project" value="TreeGrafter"/>
</dbReference>
<dbReference type="Proteomes" id="UP000002033">
    <property type="component" value="Chromosome"/>
</dbReference>
<gene>
    <name evidence="15" type="primary">atpF</name>
    <name evidence="18" type="ordered locus">Hden_2888</name>
</gene>
<dbReference type="HOGENOM" id="CLU_079215_1_0_5"/>
<evidence type="ECO:0000256" key="8">
    <source>
        <dbReference type="ARBA" id="ARBA00022989"/>
    </source>
</evidence>
<evidence type="ECO:0000256" key="14">
    <source>
        <dbReference type="ARBA" id="ARBA00025830"/>
    </source>
</evidence>
<dbReference type="EMBL" id="CP002083">
    <property type="protein sequence ID" value="ADJ24684.1"/>
    <property type="molecule type" value="Genomic_DNA"/>
</dbReference>
<dbReference type="PANTHER" id="PTHR33445">
    <property type="entry name" value="ATP SYNTHASE SUBUNIT B', CHLOROPLASTIC"/>
    <property type="match status" value="1"/>
</dbReference>
<dbReference type="STRING" id="582899.Hden_2888"/>
<evidence type="ECO:0000256" key="7">
    <source>
        <dbReference type="ARBA" id="ARBA00022781"/>
    </source>
</evidence>
<keyword evidence="10 15" id="KW-0472">Membrane</keyword>
<sequence length="187" mass="20102">MFAGTTMLFAAAAEAAEGAAKHEGGGLPQLNPEHFTGQLFWLVLTFVALLFVMSRIALPRVGDVLEERRDRIKRDLESAARLKDETDAALANYEKALADARSNASGIAKETREKLAAETEAERHRVDAQIAVKLQDAEARISTTKSKAVSAIGEVATETARAVVSKLIGHDVSPEDVKKVLQPAPAE</sequence>
<keyword evidence="6 15" id="KW-0812">Transmembrane</keyword>
<evidence type="ECO:0000256" key="6">
    <source>
        <dbReference type="ARBA" id="ARBA00022692"/>
    </source>
</evidence>
<proteinExistence type="inferred from homology"/>
<dbReference type="KEGG" id="hdn:Hden_2888"/>
<dbReference type="Pfam" id="PF00430">
    <property type="entry name" value="ATP-synt_B"/>
    <property type="match status" value="1"/>
</dbReference>
<protein>
    <recommendedName>
        <fullName evidence="15">ATP synthase subunit b</fullName>
    </recommendedName>
    <alternativeName>
        <fullName evidence="15">ATP synthase F(0) sector subunit b</fullName>
    </alternativeName>
    <alternativeName>
        <fullName evidence="15">ATPase subunit I</fullName>
    </alternativeName>
    <alternativeName>
        <fullName evidence="15">F-type ATPase subunit b</fullName>
        <shortName evidence="15">F-ATPase subunit b</shortName>
    </alternativeName>
</protein>
<dbReference type="GO" id="GO:0005886">
    <property type="term" value="C:plasma membrane"/>
    <property type="evidence" value="ECO:0007669"/>
    <property type="project" value="UniProtKB-SubCell"/>
</dbReference>
<dbReference type="GO" id="GO:0045259">
    <property type="term" value="C:proton-transporting ATP synthase complex"/>
    <property type="evidence" value="ECO:0007669"/>
    <property type="project" value="UniProtKB-KW"/>
</dbReference>
<dbReference type="InterPro" id="IPR050059">
    <property type="entry name" value="ATP_synthase_B_chain"/>
</dbReference>
<comment type="subunit">
    <text evidence="14 15">F-type ATPases have 2 components, F(1) - the catalytic core - and F(0) - the membrane proton channel. F(1) has five subunits: alpha(3), beta(3), gamma(1), delta(1), epsilon(1). F(0) has three main subunits: a(1), b(2) and c(10-14). The alpha and beta chains form an alternating ring which encloses part of the gamma chain. F(1) is attached to F(0) by a central stalk formed by the gamma and epsilon chains, while a peripheral stalk is formed by the delta and b chains.</text>
</comment>
<evidence type="ECO:0000256" key="11">
    <source>
        <dbReference type="ARBA" id="ARBA00023310"/>
    </source>
</evidence>
<dbReference type="PANTHER" id="PTHR33445:SF1">
    <property type="entry name" value="ATP SYNTHASE SUBUNIT B"/>
    <property type="match status" value="1"/>
</dbReference>
<keyword evidence="15" id="KW-0997">Cell inner membrane</keyword>
<keyword evidence="19" id="KW-1185">Reference proteome</keyword>
<evidence type="ECO:0000256" key="17">
    <source>
        <dbReference type="SAM" id="Coils"/>
    </source>
</evidence>
<reference evidence="19" key="1">
    <citation type="journal article" date="2011" name="J. Bacteriol.">
        <title>Genome sequences of eight morphologically diverse alphaproteobacteria.</title>
        <authorList>
            <consortium name="US DOE Joint Genome Institute"/>
            <person name="Brown P.J."/>
            <person name="Kysela D.T."/>
            <person name="Buechlein A."/>
            <person name="Hemmerich C."/>
            <person name="Brun Y.V."/>
        </authorList>
    </citation>
    <scope>NUCLEOTIDE SEQUENCE [LARGE SCALE GENOMIC DNA]</scope>
    <source>
        <strain evidence="19">ATCC 51888 / DSM 1869 / NCIB 11706 / TK 0415</strain>
    </source>
</reference>
<dbReference type="OrthoDB" id="9805716at2"/>
<dbReference type="HAMAP" id="MF_01398">
    <property type="entry name" value="ATP_synth_b_bprime"/>
    <property type="match status" value="1"/>
</dbReference>
<feature type="transmembrane region" description="Helical" evidence="15">
    <location>
        <begin position="39"/>
        <end position="58"/>
    </location>
</feature>
<keyword evidence="7 15" id="KW-0375">Hydrogen ion transport</keyword>
<keyword evidence="4 15" id="KW-1003">Cell membrane</keyword>
<evidence type="ECO:0000256" key="9">
    <source>
        <dbReference type="ARBA" id="ARBA00023065"/>
    </source>
</evidence>
<comment type="function">
    <text evidence="13">Component of the F(0) channel, it forms part of the peripheral stalk, linking F(1) to F(0). The b'-subunit is a diverged and duplicated form of b found in plants and photosynthetic bacteria.</text>
</comment>
<evidence type="ECO:0000256" key="16">
    <source>
        <dbReference type="RuleBase" id="RU003848"/>
    </source>
</evidence>
<dbReference type="GO" id="GO:0046933">
    <property type="term" value="F:proton-transporting ATP synthase activity, rotational mechanism"/>
    <property type="evidence" value="ECO:0007669"/>
    <property type="project" value="UniProtKB-UniRule"/>
</dbReference>
<dbReference type="eggNOG" id="COG0711">
    <property type="taxonomic scope" value="Bacteria"/>
</dbReference>
<evidence type="ECO:0000256" key="3">
    <source>
        <dbReference type="ARBA" id="ARBA00022448"/>
    </source>
</evidence>
<evidence type="ECO:0000256" key="15">
    <source>
        <dbReference type="HAMAP-Rule" id="MF_01398"/>
    </source>
</evidence>
<dbReference type="AlphaFoldDB" id="D8JUQ4"/>
<evidence type="ECO:0000256" key="4">
    <source>
        <dbReference type="ARBA" id="ARBA00022475"/>
    </source>
</evidence>
<keyword evidence="17" id="KW-0175">Coiled coil</keyword>
<keyword evidence="3 15" id="KW-0813">Transport</keyword>
<dbReference type="RefSeq" id="WP_013216843.1">
    <property type="nucleotide sequence ID" value="NC_014313.1"/>
</dbReference>